<dbReference type="Pfam" id="PF10688">
    <property type="entry name" value="Imp-YgjV"/>
    <property type="match status" value="1"/>
</dbReference>
<keyword evidence="1" id="KW-0472">Membrane</keyword>
<sequence>MAVGWWANGRSCDRQLLRGNMLAASLTAIHLGLLGSVLGMTNQWVNAGRFAIAQRTRSWLMAGGFALLSLAQGLAFAQHWSEWCVVFAAMISSALVFRSQGTQLRAGLILCNLLNLTLSITLLSWSGIAYQVMTVLMLTRVLWQQRVQPAVPA</sequence>
<reference evidence="3" key="1">
    <citation type="journal article" date="2019" name="Int. J. Syst. Evol. Microbiol.">
        <title>The Global Catalogue of Microorganisms (GCM) 10K type strain sequencing project: providing services to taxonomists for standard genome sequencing and annotation.</title>
        <authorList>
            <consortium name="The Broad Institute Genomics Platform"/>
            <consortium name="The Broad Institute Genome Sequencing Center for Infectious Disease"/>
            <person name="Wu L."/>
            <person name="Ma J."/>
        </authorList>
    </citation>
    <scope>NUCLEOTIDE SEQUENCE [LARGE SCALE GENOMIC DNA]</scope>
    <source>
        <strain evidence="3">JCM 18401</strain>
    </source>
</reference>
<evidence type="ECO:0000313" key="2">
    <source>
        <dbReference type="EMBL" id="GAA4902715.1"/>
    </source>
</evidence>
<accession>A0ABP9FKA3</accession>
<feature type="transmembrane region" description="Helical" evidence="1">
    <location>
        <begin position="109"/>
        <end position="133"/>
    </location>
</feature>
<keyword evidence="1" id="KW-0812">Transmembrane</keyword>
<evidence type="ECO:0000256" key="1">
    <source>
        <dbReference type="SAM" id="Phobius"/>
    </source>
</evidence>
<keyword evidence="1" id="KW-1133">Transmembrane helix</keyword>
<name>A0ABP9FKA3_9GAMM</name>
<dbReference type="InterPro" id="IPR019629">
    <property type="entry name" value="Uncharacterised_HI1736/YgjV"/>
</dbReference>
<feature type="transmembrane region" description="Helical" evidence="1">
    <location>
        <begin position="58"/>
        <end position="74"/>
    </location>
</feature>
<comment type="caution">
    <text evidence="2">The sequence shown here is derived from an EMBL/GenBank/DDBJ whole genome shotgun (WGS) entry which is preliminary data.</text>
</comment>
<evidence type="ECO:0000313" key="3">
    <source>
        <dbReference type="Proteomes" id="UP001499988"/>
    </source>
</evidence>
<feature type="transmembrane region" description="Helical" evidence="1">
    <location>
        <begin position="20"/>
        <end position="38"/>
    </location>
</feature>
<proteinExistence type="predicted"/>
<organism evidence="2 3">
    <name type="scientific">Ferrimonas pelagia</name>
    <dbReference type="NCBI Taxonomy" id="1177826"/>
    <lineage>
        <taxon>Bacteria</taxon>
        <taxon>Pseudomonadati</taxon>
        <taxon>Pseudomonadota</taxon>
        <taxon>Gammaproteobacteria</taxon>
        <taxon>Alteromonadales</taxon>
        <taxon>Ferrimonadaceae</taxon>
        <taxon>Ferrimonas</taxon>
    </lineage>
</organism>
<evidence type="ECO:0008006" key="4">
    <source>
        <dbReference type="Google" id="ProtNLM"/>
    </source>
</evidence>
<keyword evidence="3" id="KW-1185">Reference proteome</keyword>
<gene>
    <name evidence="2" type="ORF">GCM10023333_41040</name>
</gene>
<dbReference type="EMBL" id="BAABJZ010000106">
    <property type="protein sequence ID" value="GAA4902715.1"/>
    <property type="molecule type" value="Genomic_DNA"/>
</dbReference>
<protein>
    <recommendedName>
        <fullName evidence="4">YgjV family protein</fullName>
    </recommendedName>
</protein>
<dbReference type="Proteomes" id="UP001499988">
    <property type="component" value="Unassembled WGS sequence"/>
</dbReference>